<sequence>MNIRCFLAEQKVSIMLQLIVLIVVNVYFLILDIGNQQKGDLIYLDVLLMFFYIGGFYISYRKWKDRYETLYRTVEEDGEIRREEIEYQYVAEEIMRYILDTKDSMFQKEQGHNEERIKEMEEYISKWVHEIKLPISALNMMAERIEEDTIGSNIKYEVEKINFLVESVLYGSRATASAEDLFIREERIEDMVRTAVRQSAFFLIRHNIEVKMDNLNFEVYTDKKWMIYVIEQMVNNAIKYAKLNGQISFYGEEEDKYVILNIKDNGIGIAEEDRKRIFNKSFTGKNGRNTTYKSTGMGLYFCKKILDKLGHGVEVESIEGEYTLFRIKFYKISDYMKVAKM</sequence>
<comment type="subcellular location">
    <subcellularLocation>
        <location evidence="2">Cell membrane</location>
        <topology evidence="2">Multi-pass membrane protein</topology>
    </subcellularLocation>
</comment>
<gene>
    <name evidence="14" type="ORF">H8718_01105</name>
</gene>
<dbReference type="EC" id="2.7.13.3" evidence="3"/>
<evidence type="ECO:0000256" key="8">
    <source>
        <dbReference type="ARBA" id="ARBA00022777"/>
    </source>
</evidence>
<evidence type="ECO:0000256" key="3">
    <source>
        <dbReference type="ARBA" id="ARBA00012438"/>
    </source>
</evidence>
<name>A0A926ICY2_9FIRM</name>
<evidence type="ECO:0000256" key="12">
    <source>
        <dbReference type="SAM" id="Phobius"/>
    </source>
</evidence>
<dbReference type="SMART" id="SM00388">
    <property type="entry name" value="HisKA"/>
    <property type="match status" value="1"/>
</dbReference>
<evidence type="ECO:0000313" key="15">
    <source>
        <dbReference type="Proteomes" id="UP000655830"/>
    </source>
</evidence>
<dbReference type="Proteomes" id="UP000655830">
    <property type="component" value="Unassembled WGS sequence"/>
</dbReference>
<dbReference type="GO" id="GO:0016036">
    <property type="term" value="P:cellular response to phosphate starvation"/>
    <property type="evidence" value="ECO:0007669"/>
    <property type="project" value="TreeGrafter"/>
</dbReference>
<evidence type="ECO:0000313" key="14">
    <source>
        <dbReference type="EMBL" id="MBC8578138.1"/>
    </source>
</evidence>
<keyword evidence="15" id="KW-1185">Reference proteome</keyword>
<dbReference type="InterPro" id="IPR036890">
    <property type="entry name" value="HATPase_C_sf"/>
</dbReference>
<dbReference type="EMBL" id="JACRSY010000002">
    <property type="protein sequence ID" value="MBC8578138.1"/>
    <property type="molecule type" value="Genomic_DNA"/>
</dbReference>
<evidence type="ECO:0000256" key="9">
    <source>
        <dbReference type="ARBA" id="ARBA00022989"/>
    </source>
</evidence>
<evidence type="ECO:0000256" key="6">
    <source>
        <dbReference type="ARBA" id="ARBA00022679"/>
    </source>
</evidence>
<dbReference type="GO" id="GO:0000155">
    <property type="term" value="F:phosphorelay sensor kinase activity"/>
    <property type="evidence" value="ECO:0007669"/>
    <property type="project" value="InterPro"/>
</dbReference>
<dbReference type="SUPFAM" id="SSF55874">
    <property type="entry name" value="ATPase domain of HSP90 chaperone/DNA topoisomerase II/histidine kinase"/>
    <property type="match status" value="1"/>
</dbReference>
<dbReference type="Pfam" id="PF02518">
    <property type="entry name" value="HATPase_c"/>
    <property type="match status" value="1"/>
</dbReference>
<protein>
    <recommendedName>
        <fullName evidence="3">histidine kinase</fullName>
        <ecNumber evidence="3">2.7.13.3</ecNumber>
    </recommendedName>
</protein>
<comment type="catalytic activity">
    <reaction evidence="1">
        <text>ATP + protein L-histidine = ADP + protein N-phospho-L-histidine.</text>
        <dbReference type="EC" id="2.7.13.3"/>
    </reaction>
</comment>
<evidence type="ECO:0000256" key="4">
    <source>
        <dbReference type="ARBA" id="ARBA00022475"/>
    </source>
</evidence>
<dbReference type="Gene3D" id="3.30.565.10">
    <property type="entry name" value="Histidine kinase-like ATPase, C-terminal domain"/>
    <property type="match status" value="1"/>
</dbReference>
<evidence type="ECO:0000256" key="7">
    <source>
        <dbReference type="ARBA" id="ARBA00022692"/>
    </source>
</evidence>
<dbReference type="PANTHER" id="PTHR45453">
    <property type="entry name" value="PHOSPHATE REGULON SENSOR PROTEIN PHOR"/>
    <property type="match status" value="1"/>
</dbReference>
<dbReference type="InterPro" id="IPR004358">
    <property type="entry name" value="Sig_transdc_His_kin-like_C"/>
</dbReference>
<dbReference type="InterPro" id="IPR005467">
    <property type="entry name" value="His_kinase_dom"/>
</dbReference>
<organism evidence="14 15">
    <name type="scientific">Zhenhengia yiwuensis</name>
    <dbReference type="NCBI Taxonomy" id="2763666"/>
    <lineage>
        <taxon>Bacteria</taxon>
        <taxon>Bacillati</taxon>
        <taxon>Bacillota</taxon>
        <taxon>Clostridia</taxon>
        <taxon>Lachnospirales</taxon>
        <taxon>Lachnospiraceae</taxon>
        <taxon>Zhenhengia</taxon>
    </lineage>
</organism>
<keyword evidence="10" id="KW-0902">Two-component regulatory system</keyword>
<keyword evidence="4" id="KW-1003">Cell membrane</keyword>
<keyword evidence="6" id="KW-0808">Transferase</keyword>
<evidence type="ECO:0000256" key="10">
    <source>
        <dbReference type="ARBA" id="ARBA00023012"/>
    </source>
</evidence>
<keyword evidence="8 14" id="KW-0418">Kinase</keyword>
<feature type="transmembrane region" description="Helical" evidence="12">
    <location>
        <begin position="12"/>
        <end position="30"/>
    </location>
</feature>
<feature type="transmembrane region" description="Helical" evidence="12">
    <location>
        <begin position="42"/>
        <end position="60"/>
    </location>
</feature>
<proteinExistence type="predicted"/>
<dbReference type="CDD" id="cd00082">
    <property type="entry name" value="HisKA"/>
    <property type="match status" value="1"/>
</dbReference>
<keyword evidence="5" id="KW-0597">Phosphoprotein</keyword>
<dbReference type="PRINTS" id="PR00344">
    <property type="entry name" value="BCTRLSENSOR"/>
</dbReference>
<comment type="caution">
    <text evidence="14">The sequence shown here is derived from an EMBL/GenBank/DDBJ whole genome shotgun (WGS) entry which is preliminary data.</text>
</comment>
<accession>A0A926ICY2</accession>
<keyword evidence="9 12" id="KW-1133">Transmembrane helix</keyword>
<dbReference type="SMART" id="SM00387">
    <property type="entry name" value="HATPase_c"/>
    <property type="match status" value="1"/>
</dbReference>
<keyword evidence="11 12" id="KW-0472">Membrane</keyword>
<evidence type="ECO:0000256" key="11">
    <source>
        <dbReference type="ARBA" id="ARBA00023136"/>
    </source>
</evidence>
<evidence type="ECO:0000256" key="5">
    <source>
        <dbReference type="ARBA" id="ARBA00022553"/>
    </source>
</evidence>
<dbReference type="PANTHER" id="PTHR45453:SF2">
    <property type="entry name" value="HISTIDINE KINASE"/>
    <property type="match status" value="1"/>
</dbReference>
<dbReference type="GO" id="GO:0004721">
    <property type="term" value="F:phosphoprotein phosphatase activity"/>
    <property type="evidence" value="ECO:0007669"/>
    <property type="project" value="TreeGrafter"/>
</dbReference>
<evidence type="ECO:0000256" key="1">
    <source>
        <dbReference type="ARBA" id="ARBA00000085"/>
    </source>
</evidence>
<dbReference type="PROSITE" id="PS50109">
    <property type="entry name" value="HIS_KIN"/>
    <property type="match status" value="1"/>
</dbReference>
<dbReference type="RefSeq" id="WP_249331205.1">
    <property type="nucleotide sequence ID" value="NZ_JACRSY010000002.1"/>
</dbReference>
<reference evidence="14" key="1">
    <citation type="submission" date="2020-08" db="EMBL/GenBank/DDBJ databases">
        <title>Genome public.</title>
        <authorList>
            <person name="Liu C."/>
            <person name="Sun Q."/>
        </authorList>
    </citation>
    <scope>NUCLEOTIDE SEQUENCE</scope>
    <source>
        <strain evidence="14">NSJ-12</strain>
    </source>
</reference>
<feature type="domain" description="Histidine kinase" evidence="13">
    <location>
        <begin position="126"/>
        <end position="333"/>
    </location>
</feature>
<evidence type="ECO:0000256" key="2">
    <source>
        <dbReference type="ARBA" id="ARBA00004651"/>
    </source>
</evidence>
<dbReference type="InterPro" id="IPR003661">
    <property type="entry name" value="HisK_dim/P_dom"/>
</dbReference>
<dbReference type="GO" id="GO:0005886">
    <property type="term" value="C:plasma membrane"/>
    <property type="evidence" value="ECO:0007669"/>
    <property type="project" value="UniProtKB-SubCell"/>
</dbReference>
<dbReference type="InterPro" id="IPR050351">
    <property type="entry name" value="BphY/WalK/GraS-like"/>
</dbReference>
<dbReference type="AlphaFoldDB" id="A0A926ICY2"/>
<evidence type="ECO:0000259" key="13">
    <source>
        <dbReference type="PROSITE" id="PS50109"/>
    </source>
</evidence>
<keyword evidence="7 12" id="KW-0812">Transmembrane</keyword>
<dbReference type="InterPro" id="IPR003594">
    <property type="entry name" value="HATPase_dom"/>
</dbReference>